<evidence type="ECO:0000313" key="3">
    <source>
        <dbReference type="Proteomes" id="UP001253637"/>
    </source>
</evidence>
<name>A0A811BQR7_9VIRU</name>
<evidence type="ECO:0000256" key="1">
    <source>
        <dbReference type="SAM" id="MobiDB-lite"/>
    </source>
</evidence>
<evidence type="ECO:0000313" key="2">
    <source>
        <dbReference type="EMBL" id="BCU03680.1"/>
    </source>
</evidence>
<accession>A0A811BQR7</accession>
<dbReference type="Proteomes" id="UP001253637">
    <property type="component" value="Segment"/>
</dbReference>
<feature type="region of interest" description="Disordered" evidence="1">
    <location>
        <begin position="1"/>
        <end position="22"/>
    </location>
</feature>
<reference evidence="2" key="1">
    <citation type="submission" date="2021-04" db="EMBL/GenBank/DDBJ databases">
        <title>Draft Genome Sequence of Pandoravirus japonicus, Isolated from the Sabaishi River of Niigata, Japan.</title>
        <authorList>
            <person name="Hosokawa N."/>
            <person name="Takahashi H."/>
            <person name="Aoki K."/>
            <person name="Takemura M."/>
        </authorList>
    </citation>
    <scope>NUCLEOTIDE SEQUENCE</scope>
</reference>
<protein>
    <submittedName>
        <fullName evidence="2">Uncharacterized protein</fullName>
    </submittedName>
</protein>
<organism evidence="2 3">
    <name type="scientific">Pandoravirus japonicus</name>
    <dbReference type="NCBI Taxonomy" id="2823154"/>
    <lineage>
        <taxon>Viruses</taxon>
        <taxon>Pandoravirus</taxon>
    </lineage>
</organism>
<dbReference type="EMBL" id="LC625835">
    <property type="protein sequence ID" value="BCU03680.1"/>
    <property type="molecule type" value="Genomic_DNA"/>
</dbReference>
<proteinExistence type="predicted"/>
<sequence length="74" mass="8135">MKKKRERIDEQGTNREARQTESDPLRVCRVRCLCPVLGGAARAPCFGPRDVLVRTGPGGGRIFFSGYRMVAVAA</sequence>